<dbReference type="InterPro" id="IPR052343">
    <property type="entry name" value="Retrotransposon-Effector_Assoc"/>
</dbReference>
<gene>
    <name evidence="2" type="primary">LORF2_52</name>
    <name evidence="2" type="ORF">CK203_007296</name>
</gene>
<dbReference type="PANTHER" id="PTHR46890">
    <property type="entry name" value="NON-LTR RETROLELEMENT REVERSE TRANSCRIPTASE-LIKE PROTEIN-RELATED"/>
    <property type="match status" value="1"/>
</dbReference>
<organism evidence="2 3">
    <name type="scientific">Vitis vinifera</name>
    <name type="common">Grape</name>
    <dbReference type="NCBI Taxonomy" id="29760"/>
    <lineage>
        <taxon>Eukaryota</taxon>
        <taxon>Viridiplantae</taxon>
        <taxon>Streptophyta</taxon>
        <taxon>Embryophyta</taxon>
        <taxon>Tracheophyta</taxon>
        <taxon>Spermatophyta</taxon>
        <taxon>Magnoliopsida</taxon>
        <taxon>eudicotyledons</taxon>
        <taxon>Gunneridae</taxon>
        <taxon>Pentapetalae</taxon>
        <taxon>rosids</taxon>
        <taxon>Vitales</taxon>
        <taxon>Vitaceae</taxon>
        <taxon>Viteae</taxon>
        <taxon>Vitis</taxon>
    </lineage>
</organism>
<evidence type="ECO:0000313" key="2">
    <source>
        <dbReference type="EMBL" id="RVW65928.1"/>
    </source>
</evidence>
<dbReference type="Pfam" id="PF00078">
    <property type="entry name" value="RVT_1"/>
    <property type="match status" value="1"/>
</dbReference>
<feature type="domain" description="Reverse transcriptase" evidence="1">
    <location>
        <begin position="208"/>
        <end position="488"/>
    </location>
</feature>
<reference evidence="2 3" key="1">
    <citation type="journal article" date="2018" name="PLoS Genet.">
        <title>Population sequencing reveals clonal diversity and ancestral inbreeding in the grapevine cultivar Chardonnay.</title>
        <authorList>
            <person name="Roach M.J."/>
            <person name="Johnson D.L."/>
            <person name="Bohlmann J."/>
            <person name="van Vuuren H.J."/>
            <person name="Jones S.J."/>
            <person name="Pretorius I.S."/>
            <person name="Schmidt S.A."/>
            <person name="Borneman A.R."/>
        </authorList>
    </citation>
    <scope>NUCLEOTIDE SEQUENCE [LARGE SCALE GENOMIC DNA]</scope>
    <source>
        <strain evidence="3">cv. Chardonnay</strain>
        <tissue evidence="2">Leaf</tissue>
    </source>
</reference>
<proteinExistence type="predicted"/>
<sequence>MIRFPSERSRGGRLSSTMRRFSEVEVHFQGAMQVVLARLVSDHSSILLDGEEMRRGPMPFRFENMWLKEESFKEVLRKWWEGIQVETKKQSAWNLVDFWDKEESARSLSMEEGEARKEARETYKKWMANAHRRRNQLTRVKVNGRWLTEESEIKKEVSKAFQGLLADPGGWKPNIDGLIFERLEELDVEGLEKPFSKEEVEVMNFFRQFHESGSFVRSLNATFLVLIPKKGKAEDLKDFKPISLVGGLYKWLTKVLANRLKRVLAKVISTSQNAFVKGRQIMDAMLIANEAIDSILKSNRGAILCKLDIEKTYDRVDWSFLLAVLEKMGFGEKWRRWIRWCLSTVRFSVLVNGTPTGFFQSSRGLRQGEPLLLYLFVIVMETFNRLLKRAVSGGFLSSCSVRGRRGEEVQVSHLLFANDTLIFCEVKEEQLTYLCLLLMWFEPISGLRMNLEKSELIPIGRVENVEELAEEFSYKMGRLPSTYLGMSLGAPFESAAAWDEIKERFRKRLAMKYGEKRGGWSSCEAREAYGVGLRKAISKLGHLVTLSFDFVVAASKEARVNEVWTAMGKNGGSWSPCFNKPFNDWELEEVERLFCCLDGKKVNVDEEDRVRWMESKDGPKLSFFAWEAS</sequence>
<dbReference type="Proteomes" id="UP000288805">
    <property type="component" value="Unassembled WGS sequence"/>
</dbReference>
<dbReference type="PANTHER" id="PTHR46890:SF50">
    <property type="entry name" value="RNA-DIRECTED DNA POLYMERASE, EUKARYOTA, REVERSE TRANSCRIPTASE ZINC-BINDING DOMAIN PROTEIN-RELATED"/>
    <property type="match status" value="1"/>
</dbReference>
<dbReference type="EMBL" id="QGNW01000684">
    <property type="protein sequence ID" value="RVW65928.1"/>
    <property type="molecule type" value="Genomic_DNA"/>
</dbReference>
<dbReference type="PROSITE" id="PS50878">
    <property type="entry name" value="RT_POL"/>
    <property type="match status" value="1"/>
</dbReference>
<protein>
    <submittedName>
        <fullName evidence="2">LINE-1 retrotransposable element ORF2 protein</fullName>
    </submittedName>
</protein>
<accession>A0A438G183</accession>
<dbReference type="InterPro" id="IPR000477">
    <property type="entry name" value="RT_dom"/>
</dbReference>
<evidence type="ECO:0000313" key="3">
    <source>
        <dbReference type="Proteomes" id="UP000288805"/>
    </source>
</evidence>
<comment type="caution">
    <text evidence="2">The sequence shown here is derived from an EMBL/GenBank/DDBJ whole genome shotgun (WGS) entry which is preliminary data.</text>
</comment>
<dbReference type="AlphaFoldDB" id="A0A438G183"/>
<dbReference type="CDD" id="cd01650">
    <property type="entry name" value="RT_nLTR_like"/>
    <property type="match status" value="1"/>
</dbReference>
<name>A0A438G183_VITVI</name>
<evidence type="ECO:0000259" key="1">
    <source>
        <dbReference type="PROSITE" id="PS50878"/>
    </source>
</evidence>